<feature type="domain" description="Response regulatory" evidence="5">
    <location>
        <begin position="283"/>
        <end position="397"/>
    </location>
</feature>
<reference evidence="6 7" key="1">
    <citation type="submission" date="2007-10" db="EMBL/GenBank/DDBJ databases">
        <title>Complete sequence of Desulfococcus oleovorans Hxd3.</title>
        <authorList>
            <consortium name="US DOE Joint Genome Institute"/>
            <person name="Copeland A."/>
            <person name="Lucas S."/>
            <person name="Lapidus A."/>
            <person name="Barry K."/>
            <person name="Glavina del Rio T."/>
            <person name="Dalin E."/>
            <person name="Tice H."/>
            <person name="Pitluck S."/>
            <person name="Kiss H."/>
            <person name="Brettin T."/>
            <person name="Bruce D."/>
            <person name="Detter J.C."/>
            <person name="Han C."/>
            <person name="Schmutz J."/>
            <person name="Larimer F."/>
            <person name="Land M."/>
            <person name="Hauser L."/>
            <person name="Kyrpides N."/>
            <person name="Kim E."/>
            <person name="Wawrik B."/>
            <person name="Richardson P."/>
        </authorList>
    </citation>
    <scope>NUCLEOTIDE SEQUENCE [LARGE SCALE GENOMIC DNA]</scope>
    <source>
        <strain evidence="7">DSM 6200 / JCM 39069 / Hxd3</strain>
    </source>
</reference>
<evidence type="ECO:0000256" key="1">
    <source>
        <dbReference type="ARBA" id="ARBA00022553"/>
    </source>
</evidence>
<sequence>MSTLAIFSATFCNAEAVIEACRERTGHRLVTDDALVADAARLSGLSEKKIENAFAAKASVFNPFTHEKERAVAYLRLALADLLDADNLIVSGFASLLIPPDITHVLRVCLVADAKFRVETVRQQKKMSEKDAAALIRKHTEQAATWVKAAKGDEDPWQSELYDMVVPMDKTAPEQAAELIVQHLGADVVQPTTRSRQAVADFQLAARAGEVLAKAGHNVSTHARDGKVTITINKHVLMLARLEEELKALVEKVPDVKGVETRVGENFYQTDIYRKYDFQMPSKVLLVDDEREFVQTLSERLIMRDMGSAVAYDGESALNMVAEEEPEVMILDLKMPGIDGIEVLRKVKATRPDIEVIILTGHGSEADKKVCMELGAFAYLHKPVDIDVLSDTLKQANEKVQQRKLATGGNA</sequence>
<dbReference type="PROSITE" id="PS50110">
    <property type="entry name" value="RESPONSE_REGULATORY"/>
    <property type="match status" value="1"/>
</dbReference>
<keyword evidence="1 3" id="KW-0597">Phosphoprotein</keyword>
<dbReference type="Gene3D" id="3.40.50.2300">
    <property type="match status" value="1"/>
</dbReference>
<dbReference type="HOGENOM" id="CLU_680991_0_0_7"/>
<feature type="modified residue" description="4-aspartylphosphate" evidence="3">
    <location>
        <position position="332"/>
    </location>
</feature>
<gene>
    <name evidence="6" type="ordered locus">Dole_2335</name>
</gene>
<evidence type="ECO:0000256" key="3">
    <source>
        <dbReference type="PROSITE-ProRule" id="PRU00169"/>
    </source>
</evidence>
<dbReference type="SMART" id="SM00448">
    <property type="entry name" value="REC"/>
    <property type="match status" value="1"/>
</dbReference>
<evidence type="ECO:0000256" key="4">
    <source>
        <dbReference type="SAM" id="Coils"/>
    </source>
</evidence>
<proteinExistence type="predicted"/>
<name>A8ZV49_DESOH</name>
<evidence type="ECO:0000313" key="6">
    <source>
        <dbReference type="EMBL" id="ABW68139.1"/>
    </source>
</evidence>
<evidence type="ECO:0000313" key="7">
    <source>
        <dbReference type="Proteomes" id="UP000008561"/>
    </source>
</evidence>
<dbReference type="SUPFAM" id="SSF52172">
    <property type="entry name" value="CheY-like"/>
    <property type="match status" value="1"/>
</dbReference>
<evidence type="ECO:0000259" key="5">
    <source>
        <dbReference type="PROSITE" id="PS50110"/>
    </source>
</evidence>
<accession>A8ZV49</accession>
<dbReference type="KEGG" id="dol:Dole_2335"/>
<dbReference type="eggNOG" id="COG0745">
    <property type="taxonomic scope" value="Bacteria"/>
</dbReference>
<dbReference type="OrthoDB" id="9788090at2"/>
<dbReference type="InterPro" id="IPR011006">
    <property type="entry name" value="CheY-like_superfamily"/>
</dbReference>
<dbReference type="InterPro" id="IPR001789">
    <property type="entry name" value="Sig_transdc_resp-reg_receiver"/>
</dbReference>
<dbReference type="CDD" id="cd17536">
    <property type="entry name" value="REC_YesN-like"/>
    <property type="match status" value="1"/>
</dbReference>
<dbReference type="Proteomes" id="UP000008561">
    <property type="component" value="Chromosome"/>
</dbReference>
<feature type="coiled-coil region" evidence="4">
    <location>
        <begin position="232"/>
        <end position="259"/>
    </location>
</feature>
<protein>
    <submittedName>
        <fullName evidence="6">Response regulator receiver protein</fullName>
    </submittedName>
</protein>
<dbReference type="GO" id="GO:0000160">
    <property type="term" value="P:phosphorelay signal transduction system"/>
    <property type="evidence" value="ECO:0007669"/>
    <property type="project" value="UniProtKB-KW"/>
</dbReference>
<dbReference type="RefSeq" id="WP_012175751.1">
    <property type="nucleotide sequence ID" value="NC_009943.1"/>
</dbReference>
<dbReference type="Pfam" id="PF13189">
    <property type="entry name" value="Cytidylate_kin2"/>
    <property type="match status" value="1"/>
</dbReference>
<keyword evidence="2" id="KW-0902">Two-component regulatory system</keyword>
<dbReference type="Pfam" id="PF00072">
    <property type="entry name" value="Response_reg"/>
    <property type="match status" value="1"/>
</dbReference>
<dbReference type="STRING" id="96561.Dole_2335"/>
<organism evidence="6 7">
    <name type="scientific">Desulfosudis oleivorans (strain DSM 6200 / JCM 39069 / Hxd3)</name>
    <name type="common">Desulfococcus oleovorans</name>
    <dbReference type="NCBI Taxonomy" id="96561"/>
    <lineage>
        <taxon>Bacteria</taxon>
        <taxon>Pseudomonadati</taxon>
        <taxon>Thermodesulfobacteriota</taxon>
        <taxon>Desulfobacteria</taxon>
        <taxon>Desulfobacterales</taxon>
        <taxon>Desulfosudaceae</taxon>
        <taxon>Desulfosudis</taxon>
    </lineage>
</organism>
<dbReference type="EMBL" id="CP000859">
    <property type="protein sequence ID" value="ABW68139.1"/>
    <property type="molecule type" value="Genomic_DNA"/>
</dbReference>
<dbReference type="AlphaFoldDB" id="A8ZV49"/>
<dbReference type="Gene3D" id="3.40.50.300">
    <property type="entry name" value="P-loop containing nucleotide triphosphate hydrolases"/>
    <property type="match status" value="1"/>
</dbReference>
<dbReference type="InterPro" id="IPR027417">
    <property type="entry name" value="P-loop_NTPase"/>
</dbReference>
<dbReference type="InterPro" id="IPR050595">
    <property type="entry name" value="Bact_response_regulator"/>
</dbReference>
<dbReference type="PANTHER" id="PTHR44591:SF14">
    <property type="entry name" value="PROTEIN PILG"/>
    <property type="match status" value="1"/>
</dbReference>
<keyword evidence="4" id="KW-0175">Coiled coil</keyword>
<keyword evidence="7" id="KW-1185">Reference proteome</keyword>
<evidence type="ECO:0000256" key="2">
    <source>
        <dbReference type="ARBA" id="ARBA00023012"/>
    </source>
</evidence>
<dbReference type="PANTHER" id="PTHR44591">
    <property type="entry name" value="STRESS RESPONSE REGULATOR PROTEIN 1"/>
    <property type="match status" value="1"/>
</dbReference>